<evidence type="ECO:0000313" key="2">
    <source>
        <dbReference type="EMBL" id="CAI8022914.1"/>
    </source>
</evidence>
<dbReference type="InterPro" id="IPR038081">
    <property type="entry name" value="CalX-like_sf"/>
</dbReference>
<feature type="non-terminal residue" evidence="2">
    <location>
        <position position="100"/>
    </location>
</feature>
<accession>A0AA35WJQ2</accession>
<name>A0AA35WJQ2_GEOBA</name>
<protein>
    <submittedName>
        <fullName evidence="2">Uncharacterized protein</fullName>
    </submittedName>
</protein>
<evidence type="ECO:0000313" key="3">
    <source>
        <dbReference type="Proteomes" id="UP001174909"/>
    </source>
</evidence>
<dbReference type="EMBL" id="CASHTH010001983">
    <property type="protein sequence ID" value="CAI8022914.1"/>
    <property type="molecule type" value="Genomic_DNA"/>
</dbReference>
<comment type="caution">
    <text evidence="2">The sequence shown here is derived from an EMBL/GenBank/DDBJ whole genome shotgun (WGS) entry which is preliminary data.</text>
</comment>
<organism evidence="2 3">
    <name type="scientific">Geodia barretti</name>
    <name type="common">Barrett's horny sponge</name>
    <dbReference type="NCBI Taxonomy" id="519541"/>
    <lineage>
        <taxon>Eukaryota</taxon>
        <taxon>Metazoa</taxon>
        <taxon>Porifera</taxon>
        <taxon>Demospongiae</taxon>
        <taxon>Heteroscleromorpha</taxon>
        <taxon>Tetractinellida</taxon>
        <taxon>Astrophorina</taxon>
        <taxon>Geodiidae</taxon>
        <taxon>Geodia</taxon>
    </lineage>
</organism>
<dbReference type="AlphaFoldDB" id="A0AA35WJQ2"/>
<reference evidence="2" key="1">
    <citation type="submission" date="2023-03" db="EMBL/GenBank/DDBJ databases">
        <authorList>
            <person name="Steffen K."/>
            <person name="Cardenas P."/>
        </authorList>
    </citation>
    <scope>NUCLEOTIDE SEQUENCE</scope>
</reference>
<feature type="compositionally biased region" description="Pro residues" evidence="1">
    <location>
        <begin position="91"/>
        <end position="100"/>
    </location>
</feature>
<keyword evidence="3" id="KW-1185">Reference proteome</keyword>
<gene>
    <name evidence="2" type="ORF">GBAR_LOCUS13421</name>
</gene>
<feature type="region of interest" description="Disordered" evidence="1">
    <location>
        <begin position="79"/>
        <end position="100"/>
    </location>
</feature>
<dbReference type="SUPFAM" id="SSF141072">
    <property type="entry name" value="CalX-like"/>
    <property type="match status" value="1"/>
</dbReference>
<dbReference type="Proteomes" id="UP001174909">
    <property type="component" value="Unassembled WGS sequence"/>
</dbReference>
<proteinExistence type="predicted"/>
<evidence type="ECO:0000256" key="1">
    <source>
        <dbReference type="SAM" id="MobiDB-lite"/>
    </source>
</evidence>
<feature type="non-terminal residue" evidence="2">
    <location>
        <position position="1"/>
    </location>
</feature>
<sequence>ASGTLTFETGDTRQCYPVQIVDDEFCDPGLFLTNIALITGEPVITVEPSMAEINIMDPDCDGLVNDTLTGDPLMTVPFHDPTAAANQTNAQPPPSLCYEV</sequence>
<feature type="compositionally biased region" description="Low complexity" evidence="1">
    <location>
        <begin position="81"/>
        <end position="90"/>
    </location>
</feature>